<dbReference type="SMART" id="SM00199">
    <property type="entry name" value="SCY"/>
    <property type="match status" value="1"/>
</dbReference>
<accession>A0A8M1HBJ8</accession>
<dbReference type="CDD" id="cd00272">
    <property type="entry name" value="Chemokine_CC"/>
    <property type="match status" value="1"/>
</dbReference>
<dbReference type="SUPFAM" id="SSF54117">
    <property type="entry name" value="Interleukin 8-like chemokines"/>
    <property type="match status" value="1"/>
</dbReference>
<sequence length="92" mass="10507">MKTGRILLLCILAAALVSTVVCNNVRGPDVCCWSYHPWRIKKDLIQSYILTNEKCLKPGVILVTVKSRHICVDPNLSWVEDIMELLDERLIK</sequence>
<keyword evidence="3" id="KW-0732">Signal</keyword>
<evidence type="ECO:0000313" key="6">
    <source>
        <dbReference type="RefSeq" id="XP_040925824.1"/>
    </source>
</evidence>
<dbReference type="GO" id="GO:0008009">
    <property type="term" value="F:chemokine activity"/>
    <property type="evidence" value="ECO:0007669"/>
    <property type="project" value="InterPro"/>
</dbReference>
<dbReference type="KEGG" id="bspl:121202091"/>
<dbReference type="InterPro" id="IPR036048">
    <property type="entry name" value="Interleukin_8-like_sf"/>
</dbReference>
<reference evidence="6" key="1">
    <citation type="submission" date="2025-08" db="UniProtKB">
        <authorList>
            <consortium name="RefSeq"/>
        </authorList>
    </citation>
    <scope>IDENTIFICATION</scope>
</reference>
<keyword evidence="2" id="KW-0202">Cytokine</keyword>
<evidence type="ECO:0000256" key="1">
    <source>
        <dbReference type="ARBA" id="ARBA00010868"/>
    </source>
</evidence>
<dbReference type="RefSeq" id="XP_040925824.1">
    <property type="nucleotide sequence ID" value="XM_041069890.2"/>
</dbReference>
<feature type="signal peptide" evidence="3">
    <location>
        <begin position="1"/>
        <end position="22"/>
    </location>
</feature>
<evidence type="ECO:0000313" key="5">
    <source>
        <dbReference type="Proteomes" id="UP000515150"/>
    </source>
</evidence>
<dbReference type="FunFam" id="2.40.50.40:FF:000002">
    <property type="entry name" value="C-C motif chemokine"/>
    <property type="match status" value="1"/>
</dbReference>
<gene>
    <name evidence="6" type="primary">LOC121202091</name>
</gene>
<proteinExistence type="inferred from homology"/>
<evidence type="ECO:0000256" key="3">
    <source>
        <dbReference type="SAM" id="SignalP"/>
    </source>
</evidence>
<organism evidence="5 6">
    <name type="scientific">Betta splendens</name>
    <name type="common">Siamese fighting fish</name>
    <dbReference type="NCBI Taxonomy" id="158456"/>
    <lineage>
        <taxon>Eukaryota</taxon>
        <taxon>Metazoa</taxon>
        <taxon>Chordata</taxon>
        <taxon>Craniata</taxon>
        <taxon>Vertebrata</taxon>
        <taxon>Euteleostomi</taxon>
        <taxon>Actinopterygii</taxon>
        <taxon>Neopterygii</taxon>
        <taxon>Teleostei</taxon>
        <taxon>Neoteleostei</taxon>
        <taxon>Acanthomorphata</taxon>
        <taxon>Anabantaria</taxon>
        <taxon>Anabantiformes</taxon>
        <taxon>Anabantoidei</taxon>
        <taxon>Osphronemidae</taxon>
        <taxon>Betta</taxon>
    </lineage>
</organism>
<feature type="domain" description="Chemokine interleukin-8-like" evidence="4">
    <location>
        <begin position="28"/>
        <end position="86"/>
    </location>
</feature>
<dbReference type="Proteomes" id="UP000515150">
    <property type="component" value="Chromosome 2"/>
</dbReference>
<dbReference type="AlphaFoldDB" id="A0A8M1HBJ8"/>
<dbReference type="Gene3D" id="2.40.50.40">
    <property type="match status" value="1"/>
</dbReference>
<evidence type="ECO:0000256" key="2">
    <source>
        <dbReference type="ARBA" id="ARBA00022514"/>
    </source>
</evidence>
<dbReference type="PANTHER" id="PTHR12015:SF108">
    <property type="entry name" value="C-C MOTIF CHEMOKINE 20"/>
    <property type="match status" value="1"/>
</dbReference>
<dbReference type="OrthoDB" id="8934837at2759"/>
<dbReference type="InterPro" id="IPR001811">
    <property type="entry name" value="Chemokine_IL8-like_dom"/>
</dbReference>
<dbReference type="GO" id="GO:0005615">
    <property type="term" value="C:extracellular space"/>
    <property type="evidence" value="ECO:0007669"/>
    <property type="project" value="UniProtKB-KW"/>
</dbReference>
<keyword evidence="5" id="KW-1185">Reference proteome</keyword>
<name>A0A8M1HBJ8_BETSP</name>
<evidence type="ECO:0000259" key="4">
    <source>
        <dbReference type="SMART" id="SM00199"/>
    </source>
</evidence>
<protein>
    <submittedName>
        <fullName evidence="6">C-C motif chemokine 3-like</fullName>
    </submittedName>
</protein>
<dbReference type="PANTHER" id="PTHR12015">
    <property type="entry name" value="SMALL INDUCIBLE CYTOKINE A"/>
    <property type="match status" value="1"/>
</dbReference>
<dbReference type="InterPro" id="IPR039809">
    <property type="entry name" value="Chemokine_b/g/d"/>
</dbReference>
<comment type="similarity">
    <text evidence="1">Belongs to the intercrine beta (chemokine CC) family.</text>
</comment>
<dbReference type="GeneID" id="121202091"/>
<dbReference type="GO" id="GO:0006955">
    <property type="term" value="P:immune response"/>
    <property type="evidence" value="ECO:0007669"/>
    <property type="project" value="InterPro"/>
</dbReference>
<dbReference type="Pfam" id="PF00048">
    <property type="entry name" value="IL8"/>
    <property type="match status" value="1"/>
</dbReference>
<feature type="chain" id="PRO_5035463242" evidence="3">
    <location>
        <begin position="23"/>
        <end position="92"/>
    </location>
</feature>